<sequence length="205" mass="23414">MIYTMGLSSQIPSSHPWTSDQSVSLRPEDWVVVDPSGSRCEWELVSYHPYRYRLRAIVPTGQQQALLARFVREGGRLVTFMTNDWDRQGRVWTFTEEIDAYPEVLPIHARGEDWAELLIPPYDWLDGIEPGLAPIAAQLATTRESWAWTREGQHYTAWALMPSWTAIPIGKGWVLIGPRPHLSSMASFETMVSMLWDTLLQEGIA</sequence>
<protein>
    <submittedName>
        <fullName evidence="2">Uncharacterized protein</fullName>
    </submittedName>
</protein>
<dbReference type="PATRIC" id="fig|679936.5.peg.525"/>
<dbReference type="Proteomes" id="UP000005439">
    <property type="component" value="Chromosome"/>
</dbReference>
<feature type="region of interest" description="Disordered" evidence="1">
    <location>
        <begin position="1"/>
        <end position="21"/>
    </location>
</feature>
<evidence type="ECO:0000256" key="1">
    <source>
        <dbReference type="SAM" id="MobiDB-lite"/>
    </source>
</evidence>
<organism evidence="2 3">
    <name type="scientific">Sulfobacillus acidophilus (strain ATCC 700253 / DSM 10332 / NAL)</name>
    <dbReference type="NCBI Taxonomy" id="679936"/>
    <lineage>
        <taxon>Bacteria</taxon>
        <taxon>Bacillati</taxon>
        <taxon>Bacillota</taxon>
        <taxon>Clostridia</taxon>
        <taxon>Eubacteriales</taxon>
        <taxon>Clostridiales Family XVII. Incertae Sedis</taxon>
        <taxon>Sulfobacillus</taxon>
    </lineage>
</organism>
<keyword evidence="3" id="KW-1185">Reference proteome</keyword>
<accession>G8TYT2</accession>
<dbReference type="HOGENOM" id="CLU_1336936_0_0_9"/>
<reference evidence="2 3" key="2">
    <citation type="journal article" date="2012" name="Stand. Genomic Sci.">
        <title>Complete genome sequence of the moderately thermophilic mineral-sulfide-oxidizing firmicute Sulfobacillus acidophilus type strain (NAL(T)).</title>
        <authorList>
            <person name="Anderson I."/>
            <person name="Chertkov O."/>
            <person name="Chen A."/>
            <person name="Saunders E."/>
            <person name="Lapidus A."/>
            <person name="Nolan M."/>
            <person name="Lucas S."/>
            <person name="Hammon N."/>
            <person name="Deshpande S."/>
            <person name="Cheng J.F."/>
            <person name="Han C."/>
            <person name="Tapia R."/>
            <person name="Goodwin L.A."/>
            <person name="Pitluck S."/>
            <person name="Liolios K."/>
            <person name="Pagani I."/>
            <person name="Ivanova N."/>
            <person name="Mikhailova N."/>
            <person name="Pati A."/>
            <person name="Palaniappan K."/>
            <person name="Land M."/>
            <person name="Pan C."/>
            <person name="Rohde M."/>
            <person name="Pukall R."/>
            <person name="Goker M."/>
            <person name="Detter J.C."/>
            <person name="Woyke T."/>
            <person name="Bristow J."/>
            <person name="Eisen J.A."/>
            <person name="Markowitz V."/>
            <person name="Hugenholtz P."/>
            <person name="Kyrpides N.C."/>
            <person name="Klenk H.P."/>
            <person name="Mavromatis K."/>
        </authorList>
    </citation>
    <scope>NUCLEOTIDE SEQUENCE [LARGE SCALE GENOMIC DNA]</scope>
    <source>
        <strain evidence="3">ATCC 700253 / DSM 10332 / NAL</strain>
    </source>
</reference>
<dbReference type="EMBL" id="CP003179">
    <property type="protein sequence ID" value="AEW04047.1"/>
    <property type="molecule type" value="Genomic_DNA"/>
</dbReference>
<name>G8TYT2_SULAD</name>
<evidence type="ECO:0000313" key="3">
    <source>
        <dbReference type="Proteomes" id="UP000005439"/>
    </source>
</evidence>
<gene>
    <name evidence="2" type="ordered locus">Sulac_0501</name>
</gene>
<dbReference type="STRING" id="679936.Sulac_0501"/>
<proteinExistence type="predicted"/>
<dbReference type="KEGG" id="sap:Sulac_0501"/>
<evidence type="ECO:0000313" key="2">
    <source>
        <dbReference type="EMBL" id="AEW04047.1"/>
    </source>
</evidence>
<reference evidence="3" key="1">
    <citation type="submission" date="2011-12" db="EMBL/GenBank/DDBJ databases">
        <title>The complete genome of chromosome of Sulfobacillus acidophilus DSM 10332.</title>
        <authorList>
            <person name="Lucas S."/>
            <person name="Han J."/>
            <person name="Lapidus A."/>
            <person name="Bruce D."/>
            <person name="Goodwin L."/>
            <person name="Pitluck S."/>
            <person name="Peters L."/>
            <person name="Kyrpides N."/>
            <person name="Mavromatis K."/>
            <person name="Ivanova N."/>
            <person name="Mikhailova N."/>
            <person name="Chertkov O."/>
            <person name="Saunders E."/>
            <person name="Detter J.C."/>
            <person name="Tapia R."/>
            <person name="Han C."/>
            <person name="Land M."/>
            <person name="Hauser L."/>
            <person name="Markowitz V."/>
            <person name="Cheng J.-F."/>
            <person name="Hugenholtz P."/>
            <person name="Woyke T."/>
            <person name="Wu D."/>
            <person name="Pukall R."/>
            <person name="Gehrich-Schroeter G."/>
            <person name="Schneider S."/>
            <person name="Klenk H.-P."/>
            <person name="Eisen J.A."/>
        </authorList>
    </citation>
    <scope>NUCLEOTIDE SEQUENCE [LARGE SCALE GENOMIC DNA]</scope>
    <source>
        <strain evidence="3">ATCC 700253 / DSM 10332 / NAL</strain>
    </source>
</reference>
<dbReference type="AlphaFoldDB" id="G8TYT2"/>